<dbReference type="CDD" id="cd04301">
    <property type="entry name" value="NAT_SF"/>
    <property type="match status" value="1"/>
</dbReference>
<dbReference type="Proteomes" id="UP001551675">
    <property type="component" value="Unassembled WGS sequence"/>
</dbReference>
<keyword evidence="3" id="KW-1185">Reference proteome</keyword>
<dbReference type="SUPFAM" id="SSF55729">
    <property type="entry name" value="Acyl-CoA N-acyltransferases (Nat)"/>
    <property type="match status" value="1"/>
</dbReference>
<dbReference type="EMBL" id="JBFALK010000003">
    <property type="protein sequence ID" value="MEV0968701.1"/>
    <property type="molecule type" value="Genomic_DNA"/>
</dbReference>
<evidence type="ECO:0000259" key="1">
    <source>
        <dbReference type="PROSITE" id="PS51186"/>
    </source>
</evidence>
<dbReference type="InterPro" id="IPR016181">
    <property type="entry name" value="Acyl_CoA_acyltransferase"/>
</dbReference>
<dbReference type="RefSeq" id="WP_358131497.1">
    <property type="nucleotide sequence ID" value="NZ_JBFALK010000003.1"/>
</dbReference>
<dbReference type="InterPro" id="IPR000182">
    <property type="entry name" value="GNAT_dom"/>
</dbReference>
<accession>A0ABV3GB82</accession>
<dbReference type="Pfam" id="PF00583">
    <property type="entry name" value="Acetyltransf_1"/>
    <property type="match status" value="1"/>
</dbReference>
<organism evidence="2 3">
    <name type="scientific">Microtetraspora glauca</name>
    <dbReference type="NCBI Taxonomy" id="1996"/>
    <lineage>
        <taxon>Bacteria</taxon>
        <taxon>Bacillati</taxon>
        <taxon>Actinomycetota</taxon>
        <taxon>Actinomycetes</taxon>
        <taxon>Streptosporangiales</taxon>
        <taxon>Streptosporangiaceae</taxon>
        <taxon>Microtetraspora</taxon>
    </lineage>
</organism>
<gene>
    <name evidence="2" type="ORF">AB0I59_08710</name>
</gene>
<dbReference type="Gene3D" id="3.40.630.30">
    <property type="match status" value="1"/>
</dbReference>
<proteinExistence type="predicted"/>
<feature type="domain" description="N-acetyltransferase" evidence="1">
    <location>
        <begin position="2"/>
        <end position="177"/>
    </location>
</feature>
<evidence type="ECO:0000313" key="3">
    <source>
        <dbReference type="Proteomes" id="UP001551675"/>
    </source>
</evidence>
<comment type="caution">
    <text evidence="2">The sequence shown here is derived from an EMBL/GenBank/DDBJ whole genome shotgun (WGS) entry which is preliminary data.</text>
</comment>
<protein>
    <submittedName>
        <fullName evidence="2">GNAT family N-acetyltransferase</fullName>
    </submittedName>
</protein>
<dbReference type="PROSITE" id="PS51186">
    <property type="entry name" value="GNAT"/>
    <property type="match status" value="1"/>
</dbReference>
<name>A0ABV3GB82_MICGL</name>
<sequence length="182" mass="19873">MIELRRVGPDEFIAALDTVLAIYTAAMRPPSDQLSGRLGIMRNHATYPDFVCVLAEDPEIIGFAYGFHGMPGQWWHDIVARSLTDQSGPLAADEWFGDALEIAEIHVLPGHQCKGIGRRLIHTICDGRPERTAVLSTHDAPTVARRLYRSIGFTDLMTGFAFPGGRESYAIAGTKLPLAPGS</sequence>
<evidence type="ECO:0000313" key="2">
    <source>
        <dbReference type="EMBL" id="MEV0968701.1"/>
    </source>
</evidence>
<reference evidence="2 3" key="1">
    <citation type="submission" date="2024-06" db="EMBL/GenBank/DDBJ databases">
        <title>The Natural Products Discovery Center: Release of the First 8490 Sequenced Strains for Exploring Actinobacteria Biosynthetic Diversity.</title>
        <authorList>
            <person name="Kalkreuter E."/>
            <person name="Kautsar S.A."/>
            <person name="Yang D."/>
            <person name="Bader C.D."/>
            <person name="Teijaro C.N."/>
            <person name="Fluegel L."/>
            <person name="Davis C.M."/>
            <person name="Simpson J.R."/>
            <person name="Lauterbach L."/>
            <person name="Steele A.D."/>
            <person name="Gui C."/>
            <person name="Meng S."/>
            <person name="Li G."/>
            <person name="Viehrig K."/>
            <person name="Ye F."/>
            <person name="Su P."/>
            <person name="Kiefer A.F."/>
            <person name="Nichols A."/>
            <person name="Cepeda A.J."/>
            <person name="Yan W."/>
            <person name="Fan B."/>
            <person name="Jiang Y."/>
            <person name="Adhikari A."/>
            <person name="Zheng C.-J."/>
            <person name="Schuster L."/>
            <person name="Cowan T.M."/>
            <person name="Smanski M.J."/>
            <person name="Chevrette M.G."/>
            <person name="De Carvalho L.P.S."/>
            <person name="Shen B."/>
        </authorList>
    </citation>
    <scope>NUCLEOTIDE SEQUENCE [LARGE SCALE GENOMIC DNA]</scope>
    <source>
        <strain evidence="2 3">NPDC050100</strain>
    </source>
</reference>